<evidence type="ECO:0000313" key="6">
    <source>
        <dbReference type="Proteomes" id="UP000051445"/>
    </source>
</evidence>
<evidence type="ECO:0000256" key="1">
    <source>
        <dbReference type="ARBA" id="ARBA00093462"/>
    </source>
</evidence>
<name>A0A0R1PCC5_9LACO</name>
<feature type="domain" description="DnaB/C C-terminal" evidence="3">
    <location>
        <begin position="130"/>
        <end position="203"/>
    </location>
</feature>
<dbReference type="OrthoDB" id="9770238at2"/>
<feature type="compositionally biased region" description="Basic and acidic residues" evidence="2">
    <location>
        <begin position="199"/>
        <end position="211"/>
    </location>
</feature>
<dbReference type="InterPro" id="IPR053843">
    <property type="entry name" value="DnaD_N"/>
</dbReference>
<evidence type="ECO:0000256" key="2">
    <source>
        <dbReference type="SAM" id="MobiDB-lite"/>
    </source>
</evidence>
<dbReference type="InterPro" id="IPR053162">
    <property type="entry name" value="DnaD"/>
</dbReference>
<dbReference type="InterPro" id="IPR034829">
    <property type="entry name" value="DnaD-like_sf"/>
</dbReference>
<dbReference type="InterPro" id="IPR006343">
    <property type="entry name" value="DnaB/C_C"/>
</dbReference>
<dbReference type="Pfam" id="PF07261">
    <property type="entry name" value="DnaB_2"/>
    <property type="match status" value="1"/>
</dbReference>
<dbReference type="Pfam" id="PF21984">
    <property type="entry name" value="DnaD_N"/>
    <property type="match status" value="1"/>
</dbReference>
<dbReference type="EMBL" id="AZER01000016">
    <property type="protein sequence ID" value="KRL27210.1"/>
    <property type="molecule type" value="Genomic_DNA"/>
</dbReference>
<dbReference type="Proteomes" id="UP000051445">
    <property type="component" value="Unassembled WGS sequence"/>
</dbReference>
<feature type="region of interest" description="Disordered" evidence="2">
    <location>
        <begin position="199"/>
        <end position="238"/>
    </location>
</feature>
<keyword evidence="6" id="KW-1185">Reference proteome</keyword>
<dbReference type="Gene3D" id="1.10.10.10">
    <property type="entry name" value="Winged helix-like DNA-binding domain superfamily/Winged helix DNA-binding domain"/>
    <property type="match status" value="1"/>
</dbReference>
<dbReference type="Gene3D" id="1.10.10.630">
    <property type="entry name" value="DnaD domain-like"/>
    <property type="match status" value="1"/>
</dbReference>
<feature type="domain" description="DnaD N-terminal" evidence="4">
    <location>
        <begin position="17"/>
        <end position="115"/>
    </location>
</feature>
<dbReference type="STRING" id="1423746.FD27_GL000962"/>
<sequence length="238" mass="27565">MAENALLRYLQAGQTSVSNLLLHHYHDLGMSTGQLMVYLEFKSYLDRGILDPDIRKIAKHLGTDDNQVFNVLHQMTVKQLVVQKTRQLPDGKEDAIWDFTPLLTKLADLNLQEADQARTKESTNQRVTTFNKIEAEFGRTMSPMEMQIINDWLDKDHYPAEIIALALRQAVLNSALSLQYMDRILRNWQRQGLKSARDVQEHERQFEERKSQRQGQITSPQPAKDGPKIPIFKMNNQH</sequence>
<organism evidence="5 6">
    <name type="scientific">Limosilactobacillus frumenti DSM 13145</name>
    <dbReference type="NCBI Taxonomy" id="1423746"/>
    <lineage>
        <taxon>Bacteria</taxon>
        <taxon>Bacillati</taxon>
        <taxon>Bacillota</taxon>
        <taxon>Bacilli</taxon>
        <taxon>Lactobacillales</taxon>
        <taxon>Lactobacillaceae</taxon>
        <taxon>Limosilactobacillus</taxon>
    </lineage>
</organism>
<comment type="caution">
    <text evidence="5">The sequence shown here is derived from an EMBL/GenBank/DDBJ whole genome shotgun (WGS) entry which is preliminary data.</text>
</comment>
<dbReference type="RefSeq" id="WP_057750958.1">
    <property type="nucleotide sequence ID" value="NZ_AZER01000016.1"/>
</dbReference>
<dbReference type="SUPFAM" id="SSF158499">
    <property type="entry name" value="DnaD domain-like"/>
    <property type="match status" value="1"/>
</dbReference>
<reference evidence="5 6" key="1">
    <citation type="journal article" date="2015" name="Genome Announc.">
        <title>Expanding the biotechnology potential of lactobacilli through comparative genomics of 213 strains and associated genera.</title>
        <authorList>
            <person name="Sun Z."/>
            <person name="Harris H.M."/>
            <person name="McCann A."/>
            <person name="Guo C."/>
            <person name="Argimon S."/>
            <person name="Zhang W."/>
            <person name="Yang X."/>
            <person name="Jeffery I.B."/>
            <person name="Cooney J.C."/>
            <person name="Kagawa T.F."/>
            <person name="Liu W."/>
            <person name="Song Y."/>
            <person name="Salvetti E."/>
            <person name="Wrobel A."/>
            <person name="Rasinkangas P."/>
            <person name="Parkhill J."/>
            <person name="Rea M.C."/>
            <person name="O'Sullivan O."/>
            <person name="Ritari J."/>
            <person name="Douillard F.P."/>
            <person name="Paul Ross R."/>
            <person name="Yang R."/>
            <person name="Briner A.E."/>
            <person name="Felis G.E."/>
            <person name="de Vos W.M."/>
            <person name="Barrangou R."/>
            <person name="Klaenhammer T.R."/>
            <person name="Caufield P.W."/>
            <person name="Cui Y."/>
            <person name="Zhang H."/>
            <person name="O'Toole P.W."/>
        </authorList>
    </citation>
    <scope>NUCLEOTIDE SEQUENCE [LARGE SCALE GENOMIC DNA]</scope>
    <source>
        <strain evidence="5 6">DSM 13145</strain>
    </source>
</reference>
<dbReference type="PANTHER" id="PTHR37293:SF6">
    <property type="entry name" value="DNA REPLICATION PROTEIN DNAD"/>
    <property type="match status" value="1"/>
</dbReference>
<dbReference type="AlphaFoldDB" id="A0A0R1PCC5"/>
<evidence type="ECO:0000259" key="4">
    <source>
        <dbReference type="Pfam" id="PF21984"/>
    </source>
</evidence>
<dbReference type="PANTHER" id="PTHR37293">
    <property type="entry name" value="PHAGE REPLICATION PROTEIN-RELATED"/>
    <property type="match status" value="1"/>
</dbReference>
<dbReference type="InterPro" id="IPR036388">
    <property type="entry name" value="WH-like_DNA-bd_sf"/>
</dbReference>
<accession>A0A0R1PCC5</accession>
<evidence type="ECO:0000313" key="5">
    <source>
        <dbReference type="EMBL" id="KRL27210.1"/>
    </source>
</evidence>
<gene>
    <name evidence="5" type="ORF">FD27_GL000962</name>
</gene>
<proteinExistence type="inferred from homology"/>
<protein>
    <submittedName>
        <fullName evidence="5">DNA replication protein DnaD</fullName>
    </submittedName>
</protein>
<dbReference type="NCBIfam" id="TIGR01446">
    <property type="entry name" value="DnaD_dom"/>
    <property type="match status" value="1"/>
</dbReference>
<dbReference type="PATRIC" id="fig|1423746.3.peg.976"/>
<comment type="similarity">
    <text evidence="1">Belongs to the DnaB/DnaD family.</text>
</comment>
<evidence type="ECO:0000259" key="3">
    <source>
        <dbReference type="Pfam" id="PF07261"/>
    </source>
</evidence>